<reference evidence="1" key="1">
    <citation type="submission" date="2014-11" db="EMBL/GenBank/DDBJ databases">
        <authorList>
            <person name="Amaro Gonzalez C."/>
        </authorList>
    </citation>
    <scope>NUCLEOTIDE SEQUENCE</scope>
</reference>
<reference evidence="1" key="2">
    <citation type="journal article" date="2015" name="Fish Shellfish Immunol.">
        <title>Early steps in the European eel (Anguilla anguilla)-Vibrio vulnificus interaction in the gills: Role of the RtxA13 toxin.</title>
        <authorList>
            <person name="Callol A."/>
            <person name="Pajuelo D."/>
            <person name="Ebbesson L."/>
            <person name="Teles M."/>
            <person name="MacKenzie S."/>
            <person name="Amaro C."/>
        </authorList>
    </citation>
    <scope>NUCLEOTIDE SEQUENCE</scope>
</reference>
<dbReference type="EMBL" id="GBXM01032986">
    <property type="protein sequence ID" value="JAH75591.1"/>
    <property type="molecule type" value="Transcribed_RNA"/>
</dbReference>
<name>A0A0E9VC47_ANGAN</name>
<evidence type="ECO:0000313" key="1">
    <source>
        <dbReference type="EMBL" id="JAH75591.1"/>
    </source>
</evidence>
<sequence length="27" mass="3056">MAISINILLVGLRWLNSVRLVIFISLT</sequence>
<organism evidence="1">
    <name type="scientific">Anguilla anguilla</name>
    <name type="common">European freshwater eel</name>
    <name type="synonym">Muraena anguilla</name>
    <dbReference type="NCBI Taxonomy" id="7936"/>
    <lineage>
        <taxon>Eukaryota</taxon>
        <taxon>Metazoa</taxon>
        <taxon>Chordata</taxon>
        <taxon>Craniata</taxon>
        <taxon>Vertebrata</taxon>
        <taxon>Euteleostomi</taxon>
        <taxon>Actinopterygii</taxon>
        <taxon>Neopterygii</taxon>
        <taxon>Teleostei</taxon>
        <taxon>Anguilliformes</taxon>
        <taxon>Anguillidae</taxon>
        <taxon>Anguilla</taxon>
    </lineage>
</organism>
<protein>
    <submittedName>
        <fullName evidence="1">Uncharacterized protein</fullName>
    </submittedName>
</protein>
<proteinExistence type="predicted"/>
<dbReference type="AlphaFoldDB" id="A0A0E9VC47"/>
<accession>A0A0E9VC47</accession>
<dbReference type="EMBL" id="GBXM01055151">
    <property type="protein sequence ID" value="JAH53426.1"/>
    <property type="molecule type" value="Transcribed_RNA"/>
</dbReference>